<dbReference type="PANTHER" id="PTHR23257:SF981">
    <property type="entry name" value="MITOGEN-ACTIVATED PROTEIN KINASE KINASE KINASE"/>
    <property type="match status" value="1"/>
</dbReference>
<proteinExistence type="predicted"/>
<dbReference type="Gene3D" id="1.10.510.10">
    <property type="entry name" value="Transferase(Phosphotransferase) domain 1"/>
    <property type="match status" value="1"/>
</dbReference>
<dbReference type="InterPro" id="IPR000719">
    <property type="entry name" value="Prot_kinase_dom"/>
</dbReference>
<dbReference type="Proteomes" id="UP001153148">
    <property type="component" value="Unassembled WGS sequence"/>
</dbReference>
<dbReference type="PANTHER" id="PTHR23257">
    <property type="entry name" value="SERINE-THREONINE PROTEIN KINASE"/>
    <property type="match status" value="1"/>
</dbReference>
<organism evidence="2 3">
    <name type="scientific">Timema podura</name>
    <name type="common">Walking stick</name>
    <dbReference type="NCBI Taxonomy" id="61482"/>
    <lineage>
        <taxon>Eukaryota</taxon>
        <taxon>Metazoa</taxon>
        <taxon>Ecdysozoa</taxon>
        <taxon>Arthropoda</taxon>
        <taxon>Hexapoda</taxon>
        <taxon>Insecta</taxon>
        <taxon>Pterygota</taxon>
        <taxon>Neoptera</taxon>
        <taxon>Polyneoptera</taxon>
        <taxon>Phasmatodea</taxon>
        <taxon>Timematodea</taxon>
        <taxon>Timematoidea</taxon>
        <taxon>Timematidae</taxon>
        <taxon>Timema</taxon>
    </lineage>
</organism>
<dbReference type="PROSITE" id="PS00108">
    <property type="entry name" value="PROTEIN_KINASE_ST"/>
    <property type="match status" value="1"/>
</dbReference>
<name>A0ABN7PLF0_TIMPD</name>
<dbReference type="PRINTS" id="PR00109">
    <property type="entry name" value="TYRKINASE"/>
</dbReference>
<dbReference type="InterPro" id="IPR001245">
    <property type="entry name" value="Ser-Thr/Tyr_kinase_cat_dom"/>
</dbReference>
<keyword evidence="3" id="KW-1185">Reference proteome</keyword>
<dbReference type="Pfam" id="PF00069">
    <property type="entry name" value="Pkinase"/>
    <property type="match status" value="1"/>
</dbReference>
<dbReference type="SMART" id="SM00220">
    <property type="entry name" value="S_TKc"/>
    <property type="match status" value="1"/>
</dbReference>
<dbReference type="InterPro" id="IPR050167">
    <property type="entry name" value="Ser_Thr_protein_kinase"/>
</dbReference>
<feature type="domain" description="Protein kinase" evidence="1">
    <location>
        <begin position="1"/>
        <end position="118"/>
    </location>
</feature>
<evidence type="ECO:0000313" key="3">
    <source>
        <dbReference type="Proteomes" id="UP001153148"/>
    </source>
</evidence>
<dbReference type="InterPro" id="IPR008271">
    <property type="entry name" value="Ser/Thr_kinase_AS"/>
</dbReference>
<reference evidence="2" key="1">
    <citation type="submission" date="2021-03" db="EMBL/GenBank/DDBJ databases">
        <authorList>
            <person name="Tran Van P."/>
        </authorList>
    </citation>
    <scope>NUCLEOTIDE SEQUENCE</scope>
</reference>
<gene>
    <name evidence="2" type="ORF">TPAB3V08_LOCUS15504</name>
</gene>
<dbReference type="SUPFAM" id="SSF56112">
    <property type="entry name" value="Protein kinase-like (PK-like)"/>
    <property type="match status" value="1"/>
</dbReference>
<protein>
    <recommendedName>
        <fullName evidence="1">Protein kinase domain-containing protein</fullName>
    </recommendedName>
</protein>
<dbReference type="PROSITE" id="PS50011">
    <property type="entry name" value="PROTEIN_KINASE_DOM"/>
    <property type="match status" value="1"/>
</dbReference>
<dbReference type="InterPro" id="IPR011009">
    <property type="entry name" value="Kinase-like_dom_sf"/>
</dbReference>
<feature type="non-terminal residue" evidence="2">
    <location>
        <position position="1"/>
    </location>
</feature>
<comment type="caution">
    <text evidence="2">The sequence shown here is derived from an EMBL/GenBank/DDBJ whole genome shotgun (WGS) entry which is preliminary data.</text>
</comment>
<dbReference type="EMBL" id="CAJPIN010094276">
    <property type="protein sequence ID" value="CAG2068561.1"/>
    <property type="molecule type" value="Genomic_DNA"/>
</dbReference>
<evidence type="ECO:0000259" key="1">
    <source>
        <dbReference type="PROSITE" id="PS50011"/>
    </source>
</evidence>
<sequence>RGVCTQAPCYCIVMEFCPYGPLCDLLNAGEEIPPVRLVKWSKEIASGMYYLHSHKIIHRDLKSPNVLIGANEVVKISDFGTSREWNDKSTKMTFAGTVAWMAPEIIRNEPYSEKVDIW</sequence>
<evidence type="ECO:0000313" key="2">
    <source>
        <dbReference type="EMBL" id="CAG2068561.1"/>
    </source>
</evidence>
<accession>A0ABN7PLF0</accession>